<reference evidence="2 3" key="1">
    <citation type="submission" date="2019-02" db="EMBL/GenBank/DDBJ databases">
        <title>Deep-cultivation of Planctomycetes and their phenomic and genomic characterization uncovers novel biology.</title>
        <authorList>
            <person name="Wiegand S."/>
            <person name="Jogler M."/>
            <person name="Boedeker C."/>
            <person name="Pinto D."/>
            <person name="Vollmers J."/>
            <person name="Rivas-Marin E."/>
            <person name="Kohn T."/>
            <person name="Peeters S.H."/>
            <person name="Heuer A."/>
            <person name="Rast P."/>
            <person name="Oberbeckmann S."/>
            <person name="Bunk B."/>
            <person name="Jeske O."/>
            <person name="Meyerdierks A."/>
            <person name="Storesund J.E."/>
            <person name="Kallscheuer N."/>
            <person name="Luecker S."/>
            <person name="Lage O.M."/>
            <person name="Pohl T."/>
            <person name="Merkel B.J."/>
            <person name="Hornburger P."/>
            <person name="Mueller R.-W."/>
            <person name="Bruemmer F."/>
            <person name="Labrenz M."/>
            <person name="Spormann A.M."/>
            <person name="Op den Camp H."/>
            <person name="Overmann J."/>
            <person name="Amann R."/>
            <person name="Jetten M.S.M."/>
            <person name="Mascher T."/>
            <person name="Medema M.H."/>
            <person name="Devos D.P."/>
            <person name="Kaster A.-K."/>
            <person name="Ovreas L."/>
            <person name="Rohde M."/>
            <person name="Galperin M.Y."/>
            <person name="Jogler C."/>
        </authorList>
    </citation>
    <scope>NUCLEOTIDE SEQUENCE [LARGE SCALE GENOMIC DNA]</scope>
    <source>
        <strain evidence="2 3">I41</strain>
    </source>
</reference>
<feature type="compositionally biased region" description="Low complexity" evidence="1">
    <location>
        <begin position="12"/>
        <end position="29"/>
    </location>
</feature>
<dbReference type="Proteomes" id="UP000317909">
    <property type="component" value="Chromosome"/>
</dbReference>
<name>A0A517U220_9BACT</name>
<keyword evidence="3" id="KW-1185">Reference proteome</keyword>
<dbReference type="KEGG" id="llh:I41_38470"/>
<organism evidence="2 3">
    <name type="scientific">Lacipirellula limnantheis</name>
    <dbReference type="NCBI Taxonomy" id="2528024"/>
    <lineage>
        <taxon>Bacteria</taxon>
        <taxon>Pseudomonadati</taxon>
        <taxon>Planctomycetota</taxon>
        <taxon>Planctomycetia</taxon>
        <taxon>Pirellulales</taxon>
        <taxon>Lacipirellulaceae</taxon>
        <taxon>Lacipirellula</taxon>
    </lineage>
</organism>
<evidence type="ECO:0000313" key="3">
    <source>
        <dbReference type="Proteomes" id="UP000317909"/>
    </source>
</evidence>
<dbReference type="EMBL" id="CP036339">
    <property type="protein sequence ID" value="QDT74650.1"/>
    <property type="molecule type" value="Genomic_DNA"/>
</dbReference>
<dbReference type="AlphaFoldDB" id="A0A517U220"/>
<protein>
    <submittedName>
        <fullName evidence="2">Uncharacterized protein</fullName>
    </submittedName>
</protein>
<feature type="region of interest" description="Disordered" evidence="1">
    <location>
        <begin position="1"/>
        <end position="29"/>
    </location>
</feature>
<proteinExistence type="predicted"/>
<evidence type="ECO:0000313" key="2">
    <source>
        <dbReference type="EMBL" id="QDT74650.1"/>
    </source>
</evidence>
<accession>A0A517U220</accession>
<evidence type="ECO:0000256" key="1">
    <source>
        <dbReference type="SAM" id="MobiDB-lite"/>
    </source>
</evidence>
<gene>
    <name evidence="2" type="ORF">I41_38470</name>
</gene>
<sequence>MAQPKNAAKSTKQQPAGKGKPAAAPKKGK</sequence>